<sequence>MLPVQLTLLKAITTSALTLQLIQPNVPAESNVTAGLALPNGPPAAASAFLSFNLSNATPQQWDGTIALPLNELNMSLSSPSPDDPYQLWNNTYISTVNISTGPRPRPPDLPPLPRGWVSRCSQSGDTDIKLSSCLAAWALFPYSERTFSFGPRNASSTYDVGLPKRYLSTDGLCYIEPSLAPGKTVAHVKPRDAGIAAAVVIRRCLHGSPPQGGAAQNTRGHNDLVVSVAKFVPGVVCSERPYERDPAVPEACEAILDQMETSDIITIFAQRSIYDPGLEIALPAWYTAPAKGAPKCVLMVTGRAPRQFASWYRIWEVAVAINAMCISQGKGGFWERVGFTGTLVVTMGKAQTTALSLEK</sequence>
<organism evidence="2 3">
    <name type="scientific">Imshaugia aleurites</name>
    <dbReference type="NCBI Taxonomy" id="172621"/>
    <lineage>
        <taxon>Eukaryota</taxon>
        <taxon>Fungi</taxon>
        <taxon>Dikarya</taxon>
        <taxon>Ascomycota</taxon>
        <taxon>Pezizomycotina</taxon>
        <taxon>Lecanoromycetes</taxon>
        <taxon>OSLEUM clade</taxon>
        <taxon>Lecanoromycetidae</taxon>
        <taxon>Lecanorales</taxon>
        <taxon>Lecanorineae</taxon>
        <taxon>Parmeliaceae</taxon>
        <taxon>Imshaugia</taxon>
    </lineage>
</organism>
<evidence type="ECO:0000313" key="2">
    <source>
        <dbReference type="EMBL" id="CAF9917258.1"/>
    </source>
</evidence>
<accession>A0A8H3IG05</accession>
<comment type="caution">
    <text evidence="2">The sequence shown here is derived from an EMBL/GenBank/DDBJ whole genome shotgun (WGS) entry which is preliminary data.</text>
</comment>
<protein>
    <submittedName>
        <fullName evidence="2">Uncharacterized protein</fullName>
    </submittedName>
</protein>
<evidence type="ECO:0000313" key="3">
    <source>
        <dbReference type="Proteomes" id="UP000664534"/>
    </source>
</evidence>
<evidence type="ECO:0000256" key="1">
    <source>
        <dbReference type="SAM" id="SignalP"/>
    </source>
</evidence>
<name>A0A8H3IG05_9LECA</name>
<dbReference type="OrthoDB" id="5418470at2759"/>
<gene>
    <name evidence="2" type="ORF">IMSHALPRED_003518</name>
</gene>
<dbReference type="AlphaFoldDB" id="A0A8H3IG05"/>
<reference evidence="2" key="1">
    <citation type="submission" date="2021-03" db="EMBL/GenBank/DDBJ databases">
        <authorList>
            <person name="Tagirdzhanova G."/>
        </authorList>
    </citation>
    <scope>NUCLEOTIDE SEQUENCE</scope>
</reference>
<dbReference type="Proteomes" id="UP000664534">
    <property type="component" value="Unassembled WGS sequence"/>
</dbReference>
<keyword evidence="1" id="KW-0732">Signal</keyword>
<proteinExistence type="predicted"/>
<keyword evidence="3" id="KW-1185">Reference proteome</keyword>
<dbReference type="EMBL" id="CAJPDT010000018">
    <property type="protein sequence ID" value="CAF9917258.1"/>
    <property type="molecule type" value="Genomic_DNA"/>
</dbReference>
<feature type="chain" id="PRO_5034922036" evidence="1">
    <location>
        <begin position="19"/>
        <end position="360"/>
    </location>
</feature>
<feature type="signal peptide" evidence="1">
    <location>
        <begin position="1"/>
        <end position="18"/>
    </location>
</feature>